<dbReference type="PANTHER" id="PTHR32196">
    <property type="entry name" value="ABC TRANSPORTER PERMEASE PROTEIN YPHD-RELATED-RELATED"/>
    <property type="match status" value="1"/>
</dbReference>
<comment type="subcellular location">
    <subcellularLocation>
        <location evidence="1">Cell membrane</location>
        <topology evidence="1">Multi-pass membrane protein</topology>
    </subcellularLocation>
</comment>
<evidence type="ECO:0000313" key="11">
    <source>
        <dbReference type="Proteomes" id="UP001056455"/>
    </source>
</evidence>
<keyword evidence="5 9" id="KW-0812">Transmembrane</keyword>
<keyword evidence="6 9" id="KW-1133">Transmembrane helix</keyword>
<dbReference type="InterPro" id="IPR001851">
    <property type="entry name" value="ABC_transp_permease"/>
</dbReference>
<feature type="transmembrane region" description="Helical" evidence="9">
    <location>
        <begin position="227"/>
        <end position="245"/>
    </location>
</feature>
<evidence type="ECO:0000256" key="2">
    <source>
        <dbReference type="ARBA" id="ARBA00022448"/>
    </source>
</evidence>
<keyword evidence="4" id="KW-0997">Cell inner membrane</keyword>
<evidence type="ECO:0000256" key="4">
    <source>
        <dbReference type="ARBA" id="ARBA00022519"/>
    </source>
</evidence>
<organism evidence="10 11">
    <name type="scientific">Ornithinimicrobium faecis</name>
    <dbReference type="NCBI Taxonomy" id="2934158"/>
    <lineage>
        <taxon>Bacteria</taxon>
        <taxon>Bacillati</taxon>
        <taxon>Actinomycetota</taxon>
        <taxon>Actinomycetes</taxon>
        <taxon>Micrococcales</taxon>
        <taxon>Ornithinimicrobiaceae</taxon>
        <taxon>Ornithinimicrobium</taxon>
    </lineage>
</organism>
<feature type="transmembrane region" description="Helical" evidence="9">
    <location>
        <begin position="74"/>
        <end position="100"/>
    </location>
</feature>
<accession>A0ABY4YQW8</accession>
<evidence type="ECO:0000256" key="5">
    <source>
        <dbReference type="ARBA" id="ARBA00022692"/>
    </source>
</evidence>
<feature type="transmembrane region" description="Helical" evidence="9">
    <location>
        <begin position="44"/>
        <end position="67"/>
    </location>
</feature>
<evidence type="ECO:0000256" key="8">
    <source>
        <dbReference type="ARBA" id="ARBA00039381"/>
    </source>
</evidence>
<dbReference type="Proteomes" id="UP001056455">
    <property type="component" value="Chromosome"/>
</dbReference>
<feature type="transmembrane region" description="Helical" evidence="9">
    <location>
        <begin position="160"/>
        <end position="190"/>
    </location>
</feature>
<name>A0ABY4YQW8_9MICO</name>
<gene>
    <name evidence="10" type="ORF">NF556_16305</name>
</gene>
<keyword evidence="3" id="KW-1003">Cell membrane</keyword>
<dbReference type="PANTHER" id="PTHR32196:SF71">
    <property type="entry name" value="AUTOINDUCER 2 IMPORT SYSTEM PERMEASE PROTEIN LSRD"/>
    <property type="match status" value="1"/>
</dbReference>
<keyword evidence="11" id="KW-1185">Reference proteome</keyword>
<feature type="transmembrane region" description="Helical" evidence="9">
    <location>
        <begin position="120"/>
        <end position="139"/>
    </location>
</feature>
<keyword evidence="2" id="KW-0813">Transport</keyword>
<dbReference type="CDD" id="cd06579">
    <property type="entry name" value="TM_PBP1_transp_AraH_like"/>
    <property type="match status" value="1"/>
</dbReference>
<evidence type="ECO:0000256" key="9">
    <source>
        <dbReference type="SAM" id="Phobius"/>
    </source>
</evidence>
<dbReference type="EMBL" id="CP099489">
    <property type="protein sequence ID" value="USQ79164.1"/>
    <property type="molecule type" value="Genomic_DNA"/>
</dbReference>
<dbReference type="Pfam" id="PF02653">
    <property type="entry name" value="BPD_transp_2"/>
    <property type="match status" value="1"/>
</dbReference>
<feature type="transmembrane region" description="Helical" evidence="9">
    <location>
        <begin position="202"/>
        <end position="220"/>
    </location>
</feature>
<sequence length="297" mass="30177">MYLGIIAMPLALVMITGGIDISFGSVASLSAIITGVTFQAGLNIWLAVLVGLAAAFVAGLVNAALIVSTGAQPMVITLGTLFLFAGLALGASGLGGVSSFEGISGLPPSFVALASGKTLGVPNMLVIFLVVAVVFAVLLGKSSYGRQARLIGANPKAAAYAGLSIGKVITVSYVLTALCAGFVGILLTSYLSSARADIGDALLMPTLTLVVIGGVSMYGGEGSIGGVLIATFVIGFLQQGLRFMGMTENQVAVVTGSALVVVASLRWWSGHFRERVKNRRVQRAALKAEGKSAQPVA</sequence>
<protein>
    <recommendedName>
        <fullName evidence="8">Autoinducer 2 import system permease protein LsrD</fullName>
    </recommendedName>
</protein>
<keyword evidence="7 9" id="KW-0472">Membrane</keyword>
<evidence type="ECO:0000256" key="3">
    <source>
        <dbReference type="ARBA" id="ARBA00022475"/>
    </source>
</evidence>
<evidence type="ECO:0000313" key="10">
    <source>
        <dbReference type="EMBL" id="USQ79164.1"/>
    </source>
</evidence>
<evidence type="ECO:0000256" key="1">
    <source>
        <dbReference type="ARBA" id="ARBA00004651"/>
    </source>
</evidence>
<feature type="transmembrane region" description="Helical" evidence="9">
    <location>
        <begin position="12"/>
        <end position="38"/>
    </location>
</feature>
<evidence type="ECO:0000256" key="6">
    <source>
        <dbReference type="ARBA" id="ARBA00022989"/>
    </source>
</evidence>
<feature type="transmembrane region" description="Helical" evidence="9">
    <location>
        <begin position="251"/>
        <end position="269"/>
    </location>
</feature>
<reference evidence="10" key="1">
    <citation type="submission" date="2022-06" db="EMBL/GenBank/DDBJ databases">
        <title>Ornithinimicrobium HY1793.</title>
        <authorList>
            <person name="Huang Y."/>
        </authorList>
    </citation>
    <scope>NUCLEOTIDE SEQUENCE</scope>
    <source>
        <strain evidence="10">HY1793</strain>
    </source>
</reference>
<proteinExistence type="predicted"/>
<evidence type="ECO:0000256" key="7">
    <source>
        <dbReference type="ARBA" id="ARBA00023136"/>
    </source>
</evidence>